<proteinExistence type="predicted"/>
<reference evidence="2 3" key="1">
    <citation type="submission" date="2022-11" db="EMBL/GenBank/DDBJ databases">
        <title>Minimal conservation of predation-associated metabolite biosynthetic gene clusters underscores biosynthetic potential of Myxococcota including descriptions for ten novel species: Archangium lansinium sp. nov., Myxococcus landrumus sp. nov., Nannocystis bai.</title>
        <authorList>
            <person name="Ahearne A."/>
            <person name="Stevens C."/>
            <person name="Dowd S."/>
        </authorList>
    </citation>
    <scope>NUCLEOTIDE SEQUENCE [LARGE SCALE GENOMIC DNA]</scope>
    <source>
        <strain evidence="2 3">RJM3</strain>
    </source>
</reference>
<gene>
    <name evidence="2" type="ORF">POL67_27330</name>
</gene>
<evidence type="ECO:0000313" key="3">
    <source>
        <dbReference type="Proteomes" id="UP001221411"/>
    </source>
</evidence>
<evidence type="ECO:0000313" key="2">
    <source>
        <dbReference type="EMBL" id="MDC0745076.1"/>
    </source>
</evidence>
<sequence>MGERMPDLATELQTVVNVMATGPRKKSPTTWKEPAAGQAKP</sequence>
<dbReference type="Proteomes" id="UP001221411">
    <property type="component" value="Unassembled WGS sequence"/>
</dbReference>
<comment type="caution">
    <text evidence="2">The sequence shown here is derived from an EMBL/GenBank/DDBJ whole genome shotgun (WGS) entry which is preliminary data.</text>
</comment>
<evidence type="ECO:0000256" key="1">
    <source>
        <dbReference type="SAM" id="MobiDB-lite"/>
    </source>
</evidence>
<name>A0ABT5EWB6_9BACT</name>
<dbReference type="RefSeq" id="WP_271922225.1">
    <property type="nucleotide sequence ID" value="NZ_JAQNDO010000001.1"/>
</dbReference>
<accession>A0ABT5EWB6</accession>
<protein>
    <submittedName>
        <fullName evidence="2">Uncharacterized protein</fullName>
    </submittedName>
</protein>
<organism evidence="2 3">
    <name type="scientific">Polyangium mundeleinium</name>
    <dbReference type="NCBI Taxonomy" id="2995306"/>
    <lineage>
        <taxon>Bacteria</taxon>
        <taxon>Pseudomonadati</taxon>
        <taxon>Myxococcota</taxon>
        <taxon>Polyangia</taxon>
        <taxon>Polyangiales</taxon>
        <taxon>Polyangiaceae</taxon>
        <taxon>Polyangium</taxon>
    </lineage>
</organism>
<keyword evidence="3" id="KW-1185">Reference proteome</keyword>
<feature type="region of interest" description="Disordered" evidence="1">
    <location>
        <begin position="19"/>
        <end position="41"/>
    </location>
</feature>
<dbReference type="EMBL" id="JAQNDO010000001">
    <property type="protein sequence ID" value="MDC0745076.1"/>
    <property type="molecule type" value="Genomic_DNA"/>
</dbReference>